<dbReference type="AlphaFoldDB" id="A0A8H6JMD1"/>
<keyword evidence="9" id="KW-1185">Reference proteome</keyword>
<dbReference type="EC" id="5.6.2.4" evidence="5"/>
<gene>
    <name evidence="8" type="ORF">CMUS01_12465</name>
</gene>
<evidence type="ECO:0000313" key="9">
    <source>
        <dbReference type="Proteomes" id="UP000639643"/>
    </source>
</evidence>
<keyword evidence="2" id="KW-0547">Nucleotide-binding</keyword>
<dbReference type="GO" id="GO:0005737">
    <property type="term" value="C:cytoplasm"/>
    <property type="evidence" value="ECO:0007669"/>
    <property type="project" value="TreeGrafter"/>
</dbReference>
<dbReference type="PANTHER" id="PTHR13710">
    <property type="entry name" value="DNA HELICASE RECQ FAMILY MEMBER"/>
    <property type="match status" value="1"/>
</dbReference>
<dbReference type="PANTHER" id="PTHR13710:SF154">
    <property type="entry name" value="RECQ HELICASE, PUTATIVE (AFU_ORTHOLOGUE AFUA_6G14720)-RELATED"/>
    <property type="match status" value="1"/>
</dbReference>
<dbReference type="InterPro" id="IPR014001">
    <property type="entry name" value="Helicase_ATP-bd"/>
</dbReference>
<accession>A0A8H6JMD1</accession>
<keyword evidence="8" id="KW-0347">Helicase</keyword>
<comment type="similarity">
    <text evidence="1">Belongs to the helicase family. RecQ subfamily.</text>
</comment>
<dbReference type="Pfam" id="PF00271">
    <property type="entry name" value="Helicase_C"/>
    <property type="match status" value="1"/>
</dbReference>
<dbReference type="Proteomes" id="UP000639643">
    <property type="component" value="Unassembled WGS sequence"/>
</dbReference>
<evidence type="ECO:0000259" key="7">
    <source>
        <dbReference type="PROSITE" id="PS51194"/>
    </source>
</evidence>
<dbReference type="InterPro" id="IPR011545">
    <property type="entry name" value="DEAD/DEAH_box_helicase_dom"/>
</dbReference>
<dbReference type="GO" id="GO:0005694">
    <property type="term" value="C:chromosome"/>
    <property type="evidence" value="ECO:0007669"/>
    <property type="project" value="TreeGrafter"/>
</dbReference>
<keyword evidence="8" id="KW-0378">Hydrolase</keyword>
<dbReference type="SMART" id="SM00487">
    <property type="entry name" value="DEXDc"/>
    <property type="match status" value="1"/>
</dbReference>
<protein>
    <recommendedName>
        <fullName evidence="5">DNA 3'-5' helicase</fullName>
        <ecNumber evidence="5">5.6.2.4</ecNumber>
    </recommendedName>
</protein>
<evidence type="ECO:0000256" key="5">
    <source>
        <dbReference type="ARBA" id="ARBA00034808"/>
    </source>
</evidence>
<organism evidence="8 9">
    <name type="scientific">Colletotrichum musicola</name>
    <dbReference type="NCBI Taxonomy" id="2175873"/>
    <lineage>
        <taxon>Eukaryota</taxon>
        <taxon>Fungi</taxon>
        <taxon>Dikarya</taxon>
        <taxon>Ascomycota</taxon>
        <taxon>Pezizomycotina</taxon>
        <taxon>Sordariomycetes</taxon>
        <taxon>Hypocreomycetidae</taxon>
        <taxon>Glomerellales</taxon>
        <taxon>Glomerellaceae</taxon>
        <taxon>Colletotrichum</taxon>
        <taxon>Colletotrichum orchidearum species complex</taxon>
    </lineage>
</organism>
<dbReference type="SUPFAM" id="SSF52540">
    <property type="entry name" value="P-loop containing nucleoside triphosphate hydrolases"/>
    <property type="match status" value="1"/>
</dbReference>
<sequence>MWRHMAIAIANRYLNEAFGKQAEDGQGDQGDDDELEDSTPIVQIMGTGGGKSLSFILPAYYSADGVTVVVTPLVALWTDMHARCVKAGITSHVWQSQKNNQAASIVFVTLESAVTKGFRDFVARLEARQALDRVVVDECHVVLEGTRTFRPQLRELGVRVSEFGVQLVCLTATLTPSDEAAFLGVMGIDSGRARIFRAASTKRNIRYKVVIPQKAEEGEGDIVAEEVYRIVEEWASSNGKEKAVVYATSIEQVERLGALLGCPVFYSDVDTARGKAERLEAWRRGNGADGGIVVATNALGLGIDIPDVRLVVHAGMPRELRRFV</sequence>
<feature type="domain" description="Helicase C-terminal" evidence="7">
    <location>
        <begin position="222"/>
        <end position="324"/>
    </location>
</feature>
<evidence type="ECO:0000256" key="4">
    <source>
        <dbReference type="ARBA" id="ARBA00034617"/>
    </source>
</evidence>
<evidence type="ECO:0000259" key="6">
    <source>
        <dbReference type="PROSITE" id="PS51192"/>
    </source>
</evidence>
<feature type="domain" description="Helicase ATP-binding" evidence="6">
    <location>
        <begin position="32"/>
        <end position="192"/>
    </location>
</feature>
<reference evidence="8" key="1">
    <citation type="journal article" date="2020" name="Phytopathology">
        <title>Genome Sequence Resources of Colletotrichum truncatum, C. plurivorum, C. musicola, and C. sojae: Four Species Pathogenic to Soybean (Glycine max).</title>
        <authorList>
            <person name="Rogerio F."/>
            <person name="Boufleur T.R."/>
            <person name="Ciampi-Guillardi M."/>
            <person name="Sukno S.A."/>
            <person name="Thon M.R."/>
            <person name="Massola Junior N.S."/>
            <person name="Baroncelli R."/>
        </authorList>
    </citation>
    <scope>NUCLEOTIDE SEQUENCE</scope>
    <source>
        <strain evidence="8">LFN0074</strain>
    </source>
</reference>
<evidence type="ECO:0000313" key="8">
    <source>
        <dbReference type="EMBL" id="KAF6815376.1"/>
    </source>
</evidence>
<name>A0A8H6JMD1_9PEZI</name>
<dbReference type="Pfam" id="PF00270">
    <property type="entry name" value="DEAD"/>
    <property type="match status" value="1"/>
</dbReference>
<comment type="catalytic activity">
    <reaction evidence="4">
        <text>Couples ATP hydrolysis with the unwinding of duplex DNA by translocating in the 3'-5' direction.</text>
        <dbReference type="EC" id="5.6.2.4"/>
    </reaction>
</comment>
<proteinExistence type="inferred from homology"/>
<dbReference type="GO" id="GO:0005524">
    <property type="term" value="F:ATP binding"/>
    <property type="evidence" value="ECO:0007669"/>
    <property type="project" value="UniProtKB-KW"/>
</dbReference>
<comment type="caution">
    <text evidence="8">The sequence shown here is derived from an EMBL/GenBank/DDBJ whole genome shotgun (WGS) entry which is preliminary data.</text>
</comment>
<dbReference type="EMBL" id="WIGM01000704">
    <property type="protein sequence ID" value="KAF6815376.1"/>
    <property type="molecule type" value="Genomic_DNA"/>
</dbReference>
<dbReference type="InterPro" id="IPR001650">
    <property type="entry name" value="Helicase_C-like"/>
</dbReference>
<evidence type="ECO:0000256" key="2">
    <source>
        <dbReference type="ARBA" id="ARBA00022741"/>
    </source>
</evidence>
<dbReference type="GO" id="GO:0009378">
    <property type="term" value="F:four-way junction helicase activity"/>
    <property type="evidence" value="ECO:0007669"/>
    <property type="project" value="TreeGrafter"/>
</dbReference>
<dbReference type="PROSITE" id="PS51192">
    <property type="entry name" value="HELICASE_ATP_BIND_1"/>
    <property type="match status" value="1"/>
</dbReference>
<dbReference type="Gene3D" id="3.40.50.300">
    <property type="entry name" value="P-loop containing nucleotide triphosphate hydrolases"/>
    <property type="match status" value="2"/>
</dbReference>
<dbReference type="InterPro" id="IPR027417">
    <property type="entry name" value="P-loop_NTPase"/>
</dbReference>
<dbReference type="OrthoDB" id="4845639at2759"/>
<evidence type="ECO:0000256" key="1">
    <source>
        <dbReference type="ARBA" id="ARBA00005446"/>
    </source>
</evidence>
<keyword evidence="3" id="KW-0067">ATP-binding</keyword>
<evidence type="ECO:0000256" key="3">
    <source>
        <dbReference type="ARBA" id="ARBA00022840"/>
    </source>
</evidence>
<dbReference type="GO" id="GO:0043138">
    <property type="term" value="F:3'-5' DNA helicase activity"/>
    <property type="evidence" value="ECO:0007669"/>
    <property type="project" value="UniProtKB-EC"/>
</dbReference>
<dbReference type="PROSITE" id="PS51194">
    <property type="entry name" value="HELICASE_CTER"/>
    <property type="match status" value="1"/>
</dbReference>
<dbReference type="GO" id="GO:0003676">
    <property type="term" value="F:nucleic acid binding"/>
    <property type="evidence" value="ECO:0007669"/>
    <property type="project" value="InterPro"/>
</dbReference>
<dbReference type="GO" id="GO:0000724">
    <property type="term" value="P:double-strand break repair via homologous recombination"/>
    <property type="evidence" value="ECO:0007669"/>
    <property type="project" value="TreeGrafter"/>
</dbReference>